<proteinExistence type="predicted"/>
<sequence length="119" mass="13362">MPPKSRIKQYTCPDCAAKYETQRGYKKHVGVCKRRRANDDRVFAAAAEPPHSRARVAGPSTLASQEIVVEELMDSDSDDGTVEDETSGDKLGIVDEMEVDVVVERMMPQGRRTHKTWKL</sequence>
<evidence type="ECO:0000313" key="2">
    <source>
        <dbReference type="Proteomes" id="UP000559256"/>
    </source>
</evidence>
<dbReference type="EMBL" id="JAACJM010000392">
    <property type="protein sequence ID" value="KAF5323657.1"/>
    <property type="molecule type" value="Genomic_DNA"/>
</dbReference>
<accession>A0A8H5BI14</accession>
<protein>
    <submittedName>
        <fullName evidence="1">Uncharacterized protein</fullName>
    </submittedName>
</protein>
<comment type="caution">
    <text evidence="1">The sequence shown here is derived from an EMBL/GenBank/DDBJ whole genome shotgun (WGS) entry which is preliminary data.</text>
</comment>
<evidence type="ECO:0000313" key="1">
    <source>
        <dbReference type="EMBL" id="KAF5323657.1"/>
    </source>
</evidence>
<reference evidence="1 2" key="1">
    <citation type="journal article" date="2020" name="ISME J.">
        <title>Uncovering the hidden diversity of litter-decomposition mechanisms in mushroom-forming fungi.</title>
        <authorList>
            <person name="Floudas D."/>
            <person name="Bentzer J."/>
            <person name="Ahren D."/>
            <person name="Johansson T."/>
            <person name="Persson P."/>
            <person name="Tunlid A."/>
        </authorList>
    </citation>
    <scope>NUCLEOTIDE SEQUENCE [LARGE SCALE GENOMIC DNA]</scope>
    <source>
        <strain evidence="1 2">CBS 291.85</strain>
    </source>
</reference>
<name>A0A8H5BI14_9AGAR</name>
<keyword evidence="2" id="KW-1185">Reference proteome</keyword>
<dbReference type="AlphaFoldDB" id="A0A8H5BI14"/>
<gene>
    <name evidence="1" type="ORF">D9758_017134</name>
</gene>
<dbReference type="Proteomes" id="UP000559256">
    <property type="component" value="Unassembled WGS sequence"/>
</dbReference>
<organism evidence="1 2">
    <name type="scientific">Tetrapyrgos nigripes</name>
    <dbReference type="NCBI Taxonomy" id="182062"/>
    <lineage>
        <taxon>Eukaryota</taxon>
        <taxon>Fungi</taxon>
        <taxon>Dikarya</taxon>
        <taxon>Basidiomycota</taxon>
        <taxon>Agaricomycotina</taxon>
        <taxon>Agaricomycetes</taxon>
        <taxon>Agaricomycetidae</taxon>
        <taxon>Agaricales</taxon>
        <taxon>Marasmiineae</taxon>
        <taxon>Marasmiaceae</taxon>
        <taxon>Tetrapyrgos</taxon>
    </lineage>
</organism>